<evidence type="ECO:0000256" key="1">
    <source>
        <dbReference type="SAM" id="Phobius"/>
    </source>
</evidence>
<gene>
    <name evidence="2" type="ORF">GTA08_BOTSDO09765</name>
</gene>
<protein>
    <submittedName>
        <fullName evidence="2">Uncharacterized protein</fullName>
    </submittedName>
</protein>
<keyword evidence="1" id="KW-0472">Membrane</keyword>
<feature type="transmembrane region" description="Helical" evidence="1">
    <location>
        <begin position="7"/>
        <end position="27"/>
    </location>
</feature>
<proteinExistence type="predicted"/>
<dbReference type="Proteomes" id="UP000572817">
    <property type="component" value="Unassembled WGS sequence"/>
</dbReference>
<organism evidence="2 3">
    <name type="scientific">Botryosphaeria dothidea</name>
    <dbReference type="NCBI Taxonomy" id="55169"/>
    <lineage>
        <taxon>Eukaryota</taxon>
        <taxon>Fungi</taxon>
        <taxon>Dikarya</taxon>
        <taxon>Ascomycota</taxon>
        <taxon>Pezizomycotina</taxon>
        <taxon>Dothideomycetes</taxon>
        <taxon>Dothideomycetes incertae sedis</taxon>
        <taxon>Botryosphaeriales</taxon>
        <taxon>Botryosphaeriaceae</taxon>
        <taxon>Botryosphaeria</taxon>
    </lineage>
</organism>
<sequence>MTLSNEAIIAIVSLIIQLVAPIISHYYRAGNLNDANRWRILMRAEASGWILDFEENNRLRPAPGPGLLARIRDGVLRKARTIKEFVVRMVV</sequence>
<keyword evidence="1" id="KW-1133">Transmembrane helix</keyword>
<dbReference type="EMBL" id="WWBZ02000073">
    <property type="protein sequence ID" value="KAF4301824.1"/>
    <property type="molecule type" value="Genomic_DNA"/>
</dbReference>
<comment type="caution">
    <text evidence="2">The sequence shown here is derived from an EMBL/GenBank/DDBJ whole genome shotgun (WGS) entry which is preliminary data.</text>
</comment>
<keyword evidence="1" id="KW-0812">Transmembrane</keyword>
<evidence type="ECO:0000313" key="2">
    <source>
        <dbReference type="EMBL" id="KAF4301824.1"/>
    </source>
</evidence>
<keyword evidence="3" id="KW-1185">Reference proteome</keyword>
<dbReference type="AlphaFoldDB" id="A0A8H4MWU0"/>
<name>A0A8H4MWU0_9PEZI</name>
<accession>A0A8H4MWU0</accession>
<evidence type="ECO:0000313" key="3">
    <source>
        <dbReference type="Proteomes" id="UP000572817"/>
    </source>
</evidence>
<reference evidence="2" key="1">
    <citation type="submission" date="2020-04" db="EMBL/GenBank/DDBJ databases">
        <title>Genome Assembly and Annotation of Botryosphaeria dothidea sdau 11-99, a Latent Pathogen of Apple Fruit Ring Rot in China.</title>
        <authorList>
            <person name="Yu C."/>
            <person name="Diao Y."/>
            <person name="Lu Q."/>
            <person name="Zhao J."/>
            <person name="Cui S."/>
            <person name="Peng C."/>
            <person name="He B."/>
            <person name="Liu H."/>
        </authorList>
    </citation>
    <scope>NUCLEOTIDE SEQUENCE [LARGE SCALE GENOMIC DNA]</scope>
    <source>
        <strain evidence="2">Sdau11-99</strain>
    </source>
</reference>
<dbReference type="OrthoDB" id="10413542at2759"/>